<evidence type="ECO:0008006" key="3">
    <source>
        <dbReference type="Google" id="ProtNLM"/>
    </source>
</evidence>
<evidence type="ECO:0000313" key="2">
    <source>
        <dbReference type="EMBL" id="GEU45809.1"/>
    </source>
</evidence>
<feature type="compositionally biased region" description="Basic and acidic residues" evidence="1">
    <location>
        <begin position="574"/>
        <end position="601"/>
    </location>
</feature>
<feature type="compositionally biased region" description="Basic and acidic residues" evidence="1">
    <location>
        <begin position="608"/>
        <end position="630"/>
    </location>
</feature>
<sequence length="653" mass="74475">MDSVIPIGQENTLAEYMILSGADNRPPMLDKDLYDSWKSKMELYMQNKENGRMILESVKHGPLIWHTIEENRVTKTKKYAELSATEKIQADFNQQSHHAEFPQINSGLAVLMFKQGDDPIDAINKMMSFMSTVVTSRFPSTNNQLRNSSNLRQQATIHDERVTVQPLRRRQNSYVVDLGITEGPVTQSAITHHATYQADDLDAYDSDCDEISTAKAEELEFLADLGITEGPVTQSAITHHATYQADDLDASDSDCDEISTAKAVLMANLSSYGSCVFSEIKPMLYDGNVFAKGTNVISIADFEKTLMLEEESQSKMLLKQSDPMVLEKKVNTKPINYAELNGLSEDFGKRFIPQRELSDEQALHPIDDQFASLPVKIEAPRELPKIEVVVQQYHVDKQCFEIQKKQFLIEKDRLLDQIISQDIVNIVVNSSVDVNTSVNVNYSVAMNDFVNYVEMCNRCLELKVKLIKQHNRVEKDEYNKLLKQFSKLEQHCISLDITMQLNKEIFQKKNTFVNQTKPSLDQLFELNNLKAELQAKDTAIKKLKINIKSLNKISTTINMKKDIDEIETINIEMEHRVKDEDDSNKEYDSRSEGSDQERDSGDNNIQSDSEKGSDSEHETDENKLGSKSDQEENEEEIEDEEEEEDDEFVKTLV</sequence>
<evidence type="ECO:0000256" key="1">
    <source>
        <dbReference type="SAM" id="MobiDB-lite"/>
    </source>
</evidence>
<comment type="caution">
    <text evidence="2">The sequence shown here is derived from an EMBL/GenBank/DDBJ whole genome shotgun (WGS) entry which is preliminary data.</text>
</comment>
<dbReference type="EMBL" id="BKCJ010002038">
    <property type="protein sequence ID" value="GEU45809.1"/>
    <property type="molecule type" value="Genomic_DNA"/>
</dbReference>
<organism evidence="2">
    <name type="scientific">Tanacetum cinerariifolium</name>
    <name type="common">Dalmatian daisy</name>
    <name type="synonym">Chrysanthemum cinerariifolium</name>
    <dbReference type="NCBI Taxonomy" id="118510"/>
    <lineage>
        <taxon>Eukaryota</taxon>
        <taxon>Viridiplantae</taxon>
        <taxon>Streptophyta</taxon>
        <taxon>Embryophyta</taxon>
        <taxon>Tracheophyta</taxon>
        <taxon>Spermatophyta</taxon>
        <taxon>Magnoliopsida</taxon>
        <taxon>eudicotyledons</taxon>
        <taxon>Gunneridae</taxon>
        <taxon>Pentapetalae</taxon>
        <taxon>asterids</taxon>
        <taxon>campanulids</taxon>
        <taxon>Asterales</taxon>
        <taxon>Asteraceae</taxon>
        <taxon>Asteroideae</taxon>
        <taxon>Anthemideae</taxon>
        <taxon>Anthemidinae</taxon>
        <taxon>Tanacetum</taxon>
    </lineage>
</organism>
<dbReference type="AlphaFoldDB" id="A0A6L2KA20"/>
<name>A0A6L2KA20_TANCI</name>
<reference evidence="2" key="1">
    <citation type="journal article" date="2019" name="Sci. Rep.">
        <title>Draft genome of Tanacetum cinerariifolium, the natural source of mosquito coil.</title>
        <authorList>
            <person name="Yamashiro T."/>
            <person name="Shiraishi A."/>
            <person name="Satake H."/>
            <person name="Nakayama K."/>
        </authorList>
    </citation>
    <scope>NUCLEOTIDE SEQUENCE</scope>
</reference>
<proteinExistence type="predicted"/>
<gene>
    <name evidence="2" type="ORF">Tci_017787</name>
</gene>
<accession>A0A6L2KA20</accession>
<feature type="region of interest" description="Disordered" evidence="1">
    <location>
        <begin position="574"/>
        <end position="653"/>
    </location>
</feature>
<feature type="compositionally biased region" description="Acidic residues" evidence="1">
    <location>
        <begin position="631"/>
        <end position="647"/>
    </location>
</feature>
<protein>
    <recommendedName>
        <fullName evidence="3">Integrase, catalytic region, zinc finger, CCHC-type, peptidase aspartic, catalytic</fullName>
    </recommendedName>
</protein>